<reference evidence="2" key="1">
    <citation type="submission" date="2020-03" db="EMBL/GenBank/DDBJ databases">
        <title>The deep terrestrial virosphere.</title>
        <authorList>
            <person name="Holmfeldt K."/>
            <person name="Nilsson E."/>
            <person name="Simone D."/>
            <person name="Lopez-Fernandez M."/>
            <person name="Wu X."/>
            <person name="de Brujin I."/>
            <person name="Lundin D."/>
            <person name="Andersson A."/>
            <person name="Bertilsson S."/>
            <person name="Dopson M."/>
        </authorList>
    </citation>
    <scope>NUCLEOTIDE SEQUENCE</scope>
    <source>
        <strain evidence="2">MM415A01281</strain>
    </source>
</reference>
<gene>
    <name evidence="2" type="ORF">MM415A01281_0011</name>
</gene>
<evidence type="ECO:0000256" key="1">
    <source>
        <dbReference type="SAM" id="MobiDB-lite"/>
    </source>
</evidence>
<feature type="compositionally biased region" description="Low complexity" evidence="1">
    <location>
        <begin position="131"/>
        <end position="145"/>
    </location>
</feature>
<name>A0A6M3K708_9ZZZZ</name>
<accession>A0A6M3K708</accession>
<sequence length="145" mass="15854">MTDKKLNLGDLKLNSSAEALLDQLPDHAGQLVHSLATQYSIPIWQYTCAILLAVHMEGRLSEFRLDPAWKDGLRTKELICKHCGTKFSPRHIGQPFCSNDCGLAAAGQLHKEDKPNGPGHIPMSSKHSDVVVDGDSGWSVPDEVV</sequence>
<evidence type="ECO:0000313" key="2">
    <source>
        <dbReference type="EMBL" id="QJA77557.1"/>
    </source>
</evidence>
<dbReference type="EMBL" id="MT142289">
    <property type="protein sequence ID" value="QJA77557.1"/>
    <property type="molecule type" value="Genomic_DNA"/>
</dbReference>
<dbReference type="AlphaFoldDB" id="A0A6M3K708"/>
<feature type="region of interest" description="Disordered" evidence="1">
    <location>
        <begin position="112"/>
        <end position="145"/>
    </location>
</feature>
<proteinExistence type="predicted"/>
<protein>
    <submittedName>
        <fullName evidence="2">Uncharacterized protein</fullName>
    </submittedName>
</protein>
<organism evidence="2">
    <name type="scientific">viral metagenome</name>
    <dbReference type="NCBI Taxonomy" id="1070528"/>
    <lineage>
        <taxon>unclassified sequences</taxon>
        <taxon>metagenomes</taxon>
        <taxon>organismal metagenomes</taxon>
    </lineage>
</organism>